<dbReference type="GO" id="GO:0010133">
    <property type="term" value="P:L-proline catabolic process to L-glutamate"/>
    <property type="evidence" value="ECO:0007669"/>
    <property type="project" value="UniProtKB-UniPathway"/>
</dbReference>
<dbReference type="InterPro" id="IPR008219">
    <property type="entry name" value="PRODH_bac_arc"/>
</dbReference>
<dbReference type="PIRSF" id="PIRSF000196">
    <property type="entry name" value="Pro_dehydrog"/>
    <property type="match status" value="1"/>
</dbReference>
<keyword evidence="4 9" id="KW-0547">Nucleotide-binding</keyword>
<dbReference type="GO" id="GO:0000166">
    <property type="term" value="F:nucleotide binding"/>
    <property type="evidence" value="ECO:0007669"/>
    <property type="project" value="UniProtKB-KW"/>
</dbReference>
<keyword evidence="7" id="KW-0642">Proline metabolism</keyword>
<evidence type="ECO:0000256" key="7">
    <source>
        <dbReference type="ARBA" id="ARBA00023062"/>
    </source>
</evidence>
<comment type="caution">
    <text evidence="11">The sequence shown here is derived from an EMBL/GenBank/DDBJ whole genome shotgun (WGS) entry which is preliminary data.</text>
</comment>
<protein>
    <recommendedName>
        <fullName evidence="2">proline dehydrogenase</fullName>
        <ecNumber evidence="2">1.5.5.2</ecNumber>
    </recommendedName>
</protein>
<dbReference type="PANTHER" id="PTHR13914">
    <property type="entry name" value="PROLINE OXIDASE"/>
    <property type="match status" value="1"/>
</dbReference>
<dbReference type="RefSeq" id="WP_165769830.1">
    <property type="nucleotide sequence ID" value="NZ_MUGS01000034.1"/>
</dbReference>
<dbReference type="EMBL" id="MUGS01000034">
    <property type="protein sequence ID" value="OXG04138.1"/>
    <property type="molecule type" value="Genomic_DNA"/>
</dbReference>
<feature type="domain" description="Proline dehydrogenase" evidence="10">
    <location>
        <begin position="65"/>
        <end position="307"/>
    </location>
</feature>
<evidence type="ECO:0000256" key="3">
    <source>
        <dbReference type="ARBA" id="ARBA00022630"/>
    </source>
</evidence>
<evidence type="ECO:0000313" key="11">
    <source>
        <dbReference type="EMBL" id="OXG04138.1"/>
    </source>
</evidence>
<keyword evidence="5 9" id="KW-0274">FAD</keyword>
<evidence type="ECO:0000259" key="10">
    <source>
        <dbReference type="Pfam" id="PF01619"/>
    </source>
</evidence>
<dbReference type="InterPro" id="IPR015659">
    <property type="entry name" value="Proline_oxidase"/>
</dbReference>
<dbReference type="AlphaFoldDB" id="A0A227P4I1"/>
<dbReference type="GO" id="GO:0004657">
    <property type="term" value="F:proline dehydrogenase activity"/>
    <property type="evidence" value="ECO:0007669"/>
    <property type="project" value="UniProtKB-EC"/>
</dbReference>
<dbReference type="UniPathway" id="UPA00261">
    <property type="reaction ID" value="UER00373"/>
</dbReference>
<dbReference type="EC" id="1.5.5.2" evidence="2"/>
<keyword evidence="3" id="KW-0285">Flavoprotein</keyword>
<proteinExistence type="predicted"/>
<keyword evidence="6" id="KW-0560">Oxidoreductase</keyword>
<dbReference type="Proteomes" id="UP000214684">
    <property type="component" value="Unassembled WGS sequence"/>
</dbReference>
<feature type="binding site" evidence="9">
    <location>
        <begin position="243"/>
        <end position="244"/>
    </location>
    <ligand>
        <name>FAD</name>
        <dbReference type="ChEBI" id="CHEBI:57692"/>
    </ligand>
</feature>
<feature type="binding site" evidence="9">
    <location>
        <begin position="204"/>
        <end position="206"/>
    </location>
    <ligand>
        <name>FAD</name>
        <dbReference type="ChEBI" id="CHEBI:57692"/>
    </ligand>
</feature>
<reference evidence="11 12" key="1">
    <citation type="submission" date="2016-11" db="EMBL/GenBank/DDBJ databases">
        <title>Whole genomes of Flavobacteriaceae.</title>
        <authorList>
            <person name="Stine C."/>
            <person name="Li C."/>
            <person name="Tadesse D."/>
        </authorList>
    </citation>
    <scope>NUCLEOTIDE SEQUENCE [LARGE SCALE GENOMIC DNA]</scope>
    <source>
        <strain evidence="11 12">DSM 24704</strain>
    </source>
</reference>
<dbReference type="InterPro" id="IPR002872">
    <property type="entry name" value="Proline_DH_dom"/>
</dbReference>
<evidence type="ECO:0000256" key="5">
    <source>
        <dbReference type="ARBA" id="ARBA00022827"/>
    </source>
</evidence>
<evidence type="ECO:0000256" key="4">
    <source>
        <dbReference type="ARBA" id="ARBA00022741"/>
    </source>
</evidence>
<evidence type="ECO:0000256" key="9">
    <source>
        <dbReference type="PIRSR" id="PIRSR000196-2"/>
    </source>
</evidence>
<evidence type="ECO:0000256" key="6">
    <source>
        <dbReference type="ARBA" id="ARBA00023002"/>
    </source>
</evidence>
<evidence type="ECO:0000256" key="2">
    <source>
        <dbReference type="ARBA" id="ARBA00012695"/>
    </source>
</evidence>
<dbReference type="InterPro" id="IPR029041">
    <property type="entry name" value="FAD-linked_oxidoreductase-like"/>
</dbReference>
<evidence type="ECO:0000313" key="12">
    <source>
        <dbReference type="Proteomes" id="UP000214684"/>
    </source>
</evidence>
<gene>
    <name evidence="11" type="ORF">B0A64_15865</name>
</gene>
<keyword evidence="12" id="KW-1185">Reference proteome</keyword>
<comment type="pathway">
    <text evidence="1">Amino-acid degradation; L-proline degradation into L-glutamate; L-glutamate from L-proline: step 1/2.</text>
</comment>
<comment type="cofactor">
    <cofactor evidence="9">
        <name>FAD</name>
        <dbReference type="ChEBI" id="CHEBI:57692"/>
    </cofactor>
    <text evidence="9">Binds 1 FAD per subunit.</text>
</comment>
<sequence length="323" mass="36889">MESIEINKVITEQNLLLLGASALRKAALNEQAKEYILSNEVLFKTIKKAADRYIGGETLEETIVKVKDQNKQGFKTSIEFMGENTLTEKEAFEATTEFVSIAQEISKQKLNSTFSLDLSHIGLSISKDLCLNNLDLICQEAKKENIEVTISAENIEITDAVIDVYKTASQNYSNVSITLQAYLHRSKDDFEDLIQQKGRIRIVKGAFETPEGISISRGSALDERYLYYIDQLLSRKHSCAIATHHDAIQREVVAMLENYKPNKDLYEFESLYGIQTEQLIRLKEQGYPTKLYFVYGKEWYLYLCNRIAEYPLNIFQALSDIVS</sequence>
<name>A0A227P4I1_9FLAO</name>
<dbReference type="PANTHER" id="PTHR13914:SF0">
    <property type="entry name" value="PROLINE DEHYDROGENASE 1, MITOCHONDRIAL"/>
    <property type="match status" value="1"/>
</dbReference>
<feature type="binding site" evidence="9">
    <location>
        <position position="180"/>
    </location>
    <ligand>
        <name>FAD</name>
        <dbReference type="ChEBI" id="CHEBI:57692"/>
    </ligand>
</feature>
<dbReference type="Pfam" id="PF01619">
    <property type="entry name" value="Pro_dh"/>
    <property type="match status" value="1"/>
</dbReference>
<dbReference type="Gene3D" id="3.20.20.220">
    <property type="match status" value="1"/>
</dbReference>
<accession>A0A227P4I1</accession>
<organism evidence="11 12">
    <name type="scientific">Flavobacterium araucananum</name>
    <dbReference type="NCBI Taxonomy" id="946678"/>
    <lineage>
        <taxon>Bacteria</taxon>
        <taxon>Pseudomonadati</taxon>
        <taxon>Bacteroidota</taxon>
        <taxon>Flavobacteriia</taxon>
        <taxon>Flavobacteriales</taxon>
        <taxon>Flavobacteriaceae</taxon>
        <taxon>Flavobacterium</taxon>
    </lineage>
</organism>
<evidence type="ECO:0000256" key="8">
    <source>
        <dbReference type="ARBA" id="ARBA00048779"/>
    </source>
</evidence>
<evidence type="ECO:0000256" key="1">
    <source>
        <dbReference type="ARBA" id="ARBA00004739"/>
    </source>
</evidence>
<comment type="catalytic activity">
    <reaction evidence="8">
        <text>L-proline + a quinone = (S)-1-pyrroline-5-carboxylate + a quinol + H(+)</text>
        <dbReference type="Rhea" id="RHEA:23784"/>
        <dbReference type="ChEBI" id="CHEBI:15378"/>
        <dbReference type="ChEBI" id="CHEBI:17388"/>
        <dbReference type="ChEBI" id="CHEBI:24646"/>
        <dbReference type="ChEBI" id="CHEBI:60039"/>
        <dbReference type="ChEBI" id="CHEBI:132124"/>
        <dbReference type="EC" id="1.5.5.2"/>
    </reaction>
</comment>
<dbReference type="SUPFAM" id="SSF51730">
    <property type="entry name" value="FAD-linked oxidoreductase"/>
    <property type="match status" value="1"/>
</dbReference>